<evidence type="ECO:0000256" key="2">
    <source>
        <dbReference type="SAM" id="Phobius"/>
    </source>
</evidence>
<dbReference type="KEGG" id="amob:HG15A2_30200"/>
<dbReference type="RefSeq" id="WP_145060869.1">
    <property type="nucleotide sequence ID" value="NZ_CP036263.1"/>
</dbReference>
<organism evidence="3 4">
    <name type="scientific">Adhaeretor mobilis</name>
    <dbReference type="NCBI Taxonomy" id="1930276"/>
    <lineage>
        <taxon>Bacteria</taxon>
        <taxon>Pseudomonadati</taxon>
        <taxon>Planctomycetota</taxon>
        <taxon>Planctomycetia</taxon>
        <taxon>Pirellulales</taxon>
        <taxon>Lacipirellulaceae</taxon>
        <taxon>Adhaeretor</taxon>
    </lineage>
</organism>
<dbReference type="OrthoDB" id="288695at2"/>
<evidence type="ECO:0000313" key="4">
    <source>
        <dbReference type="Proteomes" id="UP000319852"/>
    </source>
</evidence>
<dbReference type="AlphaFoldDB" id="A0A517MXU8"/>
<name>A0A517MXU8_9BACT</name>
<protein>
    <recommendedName>
        <fullName evidence="5">AtpZ/AtpI family protein</fullName>
    </recommendedName>
</protein>
<accession>A0A517MXU8</accession>
<evidence type="ECO:0000313" key="3">
    <source>
        <dbReference type="EMBL" id="QDS99693.1"/>
    </source>
</evidence>
<evidence type="ECO:0000256" key="1">
    <source>
        <dbReference type="SAM" id="MobiDB-lite"/>
    </source>
</evidence>
<feature type="region of interest" description="Disordered" evidence="1">
    <location>
        <begin position="78"/>
        <end position="101"/>
    </location>
</feature>
<reference evidence="3 4" key="1">
    <citation type="submission" date="2019-02" db="EMBL/GenBank/DDBJ databases">
        <title>Deep-cultivation of Planctomycetes and their phenomic and genomic characterization uncovers novel biology.</title>
        <authorList>
            <person name="Wiegand S."/>
            <person name="Jogler M."/>
            <person name="Boedeker C."/>
            <person name="Pinto D."/>
            <person name="Vollmers J."/>
            <person name="Rivas-Marin E."/>
            <person name="Kohn T."/>
            <person name="Peeters S.H."/>
            <person name="Heuer A."/>
            <person name="Rast P."/>
            <person name="Oberbeckmann S."/>
            <person name="Bunk B."/>
            <person name="Jeske O."/>
            <person name="Meyerdierks A."/>
            <person name="Storesund J.E."/>
            <person name="Kallscheuer N."/>
            <person name="Luecker S."/>
            <person name="Lage O.M."/>
            <person name="Pohl T."/>
            <person name="Merkel B.J."/>
            <person name="Hornburger P."/>
            <person name="Mueller R.-W."/>
            <person name="Bruemmer F."/>
            <person name="Labrenz M."/>
            <person name="Spormann A.M."/>
            <person name="Op den Camp H."/>
            <person name="Overmann J."/>
            <person name="Amann R."/>
            <person name="Jetten M.S.M."/>
            <person name="Mascher T."/>
            <person name="Medema M.H."/>
            <person name="Devos D.P."/>
            <person name="Kaster A.-K."/>
            <person name="Ovreas L."/>
            <person name="Rohde M."/>
            <person name="Galperin M.Y."/>
            <person name="Jogler C."/>
        </authorList>
    </citation>
    <scope>NUCLEOTIDE SEQUENCE [LARGE SCALE GENOMIC DNA]</scope>
    <source>
        <strain evidence="3 4">HG15A2</strain>
    </source>
</reference>
<gene>
    <name evidence="3" type="ORF">HG15A2_30200</name>
</gene>
<sequence>MASPDPQHPMAAAMQWVGRIFAAAILMVVPGLLGEWLDGQLGTSFLVLIGFAGGLIAGMAYLIAQTKQAELRRLRLKKSAQQETKLDPGSATEANKIHRDA</sequence>
<keyword evidence="2" id="KW-1133">Transmembrane helix</keyword>
<keyword evidence="2" id="KW-0812">Transmembrane</keyword>
<feature type="transmembrane region" description="Helical" evidence="2">
    <location>
        <begin position="12"/>
        <end position="33"/>
    </location>
</feature>
<feature type="transmembrane region" description="Helical" evidence="2">
    <location>
        <begin position="45"/>
        <end position="64"/>
    </location>
</feature>
<evidence type="ECO:0008006" key="5">
    <source>
        <dbReference type="Google" id="ProtNLM"/>
    </source>
</evidence>
<keyword evidence="2" id="KW-0472">Membrane</keyword>
<dbReference type="EMBL" id="CP036263">
    <property type="protein sequence ID" value="QDS99693.1"/>
    <property type="molecule type" value="Genomic_DNA"/>
</dbReference>
<keyword evidence="4" id="KW-1185">Reference proteome</keyword>
<dbReference type="Proteomes" id="UP000319852">
    <property type="component" value="Chromosome"/>
</dbReference>
<proteinExistence type="predicted"/>